<comment type="cofactor">
    <cofactor evidence="1">
        <name>[3Fe-4S] cluster</name>
        <dbReference type="ChEBI" id="CHEBI:21137"/>
    </cofactor>
</comment>
<dbReference type="Gene3D" id="3.30.70.20">
    <property type="match status" value="1"/>
</dbReference>
<keyword evidence="6" id="KW-0411">Iron-sulfur</keyword>
<dbReference type="SUPFAM" id="SSF54862">
    <property type="entry name" value="4Fe-4S ferredoxins"/>
    <property type="match status" value="1"/>
</dbReference>
<keyword evidence="5" id="KW-0408">Iron</keyword>
<gene>
    <name evidence="8" type="ORF">ACIB24_21855</name>
</gene>
<dbReference type="PANTHER" id="PTHR36923">
    <property type="entry name" value="FERREDOXIN"/>
    <property type="match status" value="1"/>
</dbReference>
<evidence type="ECO:0000256" key="7">
    <source>
        <dbReference type="ARBA" id="ARBA00023291"/>
    </source>
</evidence>
<keyword evidence="4" id="KW-0249">Electron transport</keyword>
<keyword evidence="3" id="KW-0479">Metal-binding</keyword>
<dbReference type="PANTHER" id="PTHR36923:SF3">
    <property type="entry name" value="FERREDOXIN"/>
    <property type="match status" value="1"/>
</dbReference>
<dbReference type="EMBL" id="JBITLV010000009">
    <property type="protein sequence ID" value="MFI7589722.1"/>
    <property type="molecule type" value="Genomic_DNA"/>
</dbReference>
<dbReference type="RefSeq" id="WP_398284326.1">
    <property type="nucleotide sequence ID" value="NZ_JBITLV010000009.1"/>
</dbReference>
<proteinExistence type="predicted"/>
<name>A0ABW8ATM2_9ACTN</name>
<organism evidence="8 9">
    <name type="scientific">Spongisporangium articulatum</name>
    <dbReference type="NCBI Taxonomy" id="3362603"/>
    <lineage>
        <taxon>Bacteria</taxon>
        <taxon>Bacillati</taxon>
        <taxon>Actinomycetota</taxon>
        <taxon>Actinomycetes</taxon>
        <taxon>Kineosporiales</taxon>
        <taxon>Kineosporiaceae</taxon>
        <taxon>Spongisporangium</taxon>
    </lineage>
</organism>
<evidence type="ECO:0000256" key="4">
    <source>
        <dbReference type="ARBA" id="ARBA00022982"/>
    </source>
</evidence>
<protein>
    <submittedName>
        <fullName evidence="8">Ferredoxin</fullName>
    </submittedName>
</protein>
<evidence type="ECO:0000256" key="5">
    <source>
        <dbReference type="ARBA" id="ARBA00023004"/>
    </source>
</evidence>
<dbReference type="InterPro" id="IPR051269">
    <property type="entry name" value="Fe-S_cluster_ET"/>
</dbReference>
<keyword evidence="2" id="KW-0813">Transport</keyword>
<dbReference type="Proteomes" id="UP001612915">
    <property type="component" value="Unassembled WGS sequence"/>
</dbReference>
<evidence type="ECO:0000256" key="3">
    <source>
        <dbReference type="ARBA" id="ARBA00022723"/>
    </source>
</evidence>
<evidence type="ECO:0000313" key="9">
    <source>
        <dbReference type="Proteomes" id="UP001612915"/>
    </source>
</evidence>
<keyword evidence="9" id="KW-1185">Reference proteome</keyword>
<evidence type="ECO:0000256" key="6">
    <source>
        <dbReference type="ARBA" id="ARBA00023014"/>
    </source>
</evidence>
<reference evidence="8 9" key="1">
    <citation type="submission" date="2024-10" db="EMBL/GenBank/DDBJ databases">
        <title>The Natural Products Discovery Center: Release of the First 8490 Sequenced Strains for Exploring Actinobacteria Biosynthetic Diversity.</title>
        <authorList>
            <person name="Kalkreuter E."/>
            <person name="Kautsar S.A."/>
            <person name="Yang D."/>
            <person name="Bader C.D."/>
            <person name="Teijaro C.N."/>
            <person name="Fluegel L."/>
            <person name="Davis C.M."/>
            <person name="Simpson J.R."/>
            <person name="Lauterbach L."/>
            <person name="Steele A.D."/>
            <person name="Gui C."/>
            <person name="Meng S."/>
            <person name="Li G."/>
            <person name="Viehrig K."/>
            <person name="Ye F."/>
            <person name="Su P."/>
            <person name="Kiefer A.F."/>
            <person name="Nichols A."/>
            <person name="Cepeda A.J."/>
            <person name="Yan W."/>
            <person name="Fan B."/>
            <person name="Jiang Y."/>
            <person name="Adhikari A."/>
            <person name="Zheng C.-J."/>
            <person name="Schuster L."/>
            <person name="Cowan T.M."/>
            <person name="Smanski M.J."/>
            <person name="Chevrette M.G."/>
            <person name="De Carvalho L.P.S."/>
            <person name="Shen B."/>
        </authorList>
    </citation>
    <scope>NUCLEOTIDE SEQUENCE [LARGE SCALE GENOMIC DNA]</scope>
    <source>
        <strain evidence="8 9">NPDC049639</strain>
    </source>
</reference>
<sequence length="69" mass="7452">MAAVFVIVDRDKCTGLGICESLDDQRFEIADDGSLIVHDDEGSETDRPLLEECVASCPTGALRLAESRP</sequence>
<keyword evidence="7" id="KW-0003">3Fe-4S</keyword>
<evidence type="ECO:0000256" key="2">
    <source>
        <dbReference type="ARBA" id="ARBA00022448"/>
    </source>
</evidence>
<accession>A0ABW8ATM2</accession>
<evidence type="ECO:0000256" key="1">
    <source>
        <dbReference type="ARBA" id="ARBA00001927"/>
    </source>
</evidence>
<evidence type="ECO:0000313" key="8">
    <source>
        <dbReference type="EMBL" id="MFI7589722.1"/>
    </source>
</evidence>
<comment type="caution">
    <text evidence="8">The sequence shown here is derived from an EMBL/GenBank/DDBJ whole genome shotgun (WGS) entry which is preliminary data.</text>
</comment>
<dbReference type="Pfam" id="PF13459">
    <property type="entry name" value="Fer4_15"/>
    <property type="match status" value="1"/>
</dbReference>